<keyword evidence="6" id="KW-1185">Reference proteome</keyword>
<name>A0ABR7XT23_9SPHI</name>
<reference evidence="5 6" key="1">
    <citation type="submission" date="2020-08" db="EMBL/GenBank/DDBJ databases">
        <title>Sphingobacterium sp. DN00404 isolated from aquaculture water.</title>
        <authorList>
            <person name="Zhang M."/>
        </authorList>
    </citation>
    <scope>NUCLEOTIDE SEQUENCE [LARGE SCALE GENOMIC DNA]</scope>
    <source>
        <strain evidence="5 6">KCTC 42746</strain>
    </source>
</reference>
<organism evidence="5 6">
    <name type="scientific">Sphingobacterium chuzhouense</name>
    <dbReference type="NCBI Taxonomy" id="1742264"/>
    <lineage>
        <taxon>Bacteria</taxon>
        <taxon>Pseudomonadati</taxon>
        <taxon>Bacteroidota</taxon>
        <taxon>Sphingobacteriia</taxon>
        <taxon>Sphingobacteriales</taxon>
        <taxon>Sphingobacteriaceae</taxon>
        <taxon>Sphingobacterium</taxon>
    </lineage>
</organism>
<dbReference type="RefSeq" id="WP_190314049.1">
    <property type="nucleotide sequence ID" value="NZ_JACNYL010000003.1"/>
</dbReference>
<comment type="caution">
    <text evidence="5">The sequence shown here is derived from an EMBL/GenBank/DDBJ whole genome shotgun (WGS) entry which is preliminary data.</text>
</comment>
<dbReference type="SUPFAM" id="SSF51215">
    <property type="entry name" value="Regulatory protein AraC"/>
    <property type="match status" value="1"/>
</dbReference>
<accession>A0ABR7XT23</accession>
<evidence type="ECO:0000313" key="5">
    <source>
        <dbReference type="EMBL" id="MBD1422307.1"/>
    </source>
</evidence>
<dbReference type="Pfam" id="PF02311">
    <property type="entry name" value="AraC_binding"/>
    <property type="match status" value="1"/>
</dbReference>
<keyword evidence="1" id="KW-0805">Transcription regulation</keyword>
<dbReference type="Proteomes" id="UP000651112">
    <property type="component" value="Unassembled WGS sequence"/>
</dbReference>
<keyword evidence="3" id="KW-0804">Transcription</keyword>
<feature type="domain" description="HTH araC/xylS-type" evidence="4">
    <location>
        <begin position="201"/>
        <end position="299"/>
    </location>
</feature>
<evidence type="ECO:0000259" key="4">
    <source>
        <dbReference type="PROSITE" id="PS01124"/>
    </source>
</evidence>
<dbReference type="SUPFAM" id="SSF46689">
    <property type="entry name" value="Homeodomain-like"/>
    <property type="match status" value="1"/>
</dbReference>
<evidence type="ECO:0000256" key="2">
    <source>
        <dbReference type="ARBA" id="ARBA00023125"/>
    </source>
</evidence>
<dbReference type="SMART" id="SM00342">
    <property type="entry name" value="HTH_ARAC"/>
    <property type="match status" value="1"/>
</dbReference>
<evidence type="ECO:0000256" key="3">
    <source>
        <dbReference type="ARBA" id="ARBA00023163"/>
    </source>
</evidence>
<dbReference type="InterPro" id="IPR037923">
    <property type="entry name" value="HTH-like"/>
</dbReference>
<dbReference type="Gene3D" id="1.10.10.60">
    <property type="entry name" value="Homeodomain-like"/>
    <property type="match status" value="1"/>
</dbReference>
<keyword evidence="2" id="KW-0238">DNA-binding</keyword>
<dbReference type="PANTHER" id="PTHR43280">
    <property type="entry name" value="ARAC-FAMILY TRANSCRIPTIONAL REGULATOR"/>
    <property type="match status" value="1"/>
</dbReference>
<dbReference type="InterPro" id="IPR014710">
    <property type="entry name" value="RmlC-like_jellyroll"/>
</dbReference>
<dbReference type="PANTHER" id="PTHR43280:SF32">
    <property type="entry name" value="TRANSCRIPTIONAL REGULATORY PROTEIN"/>
    <property type="match status" value="1"/>
</dbReference>
<gene>
    <name evidence="5" type="ORF">H8B21_12070</name>
</gene>
<dbReference type="Pfam" id="PF12833">
    <property type="entry name" value="HTH_18"/>
    <property type="match status" value="1"/>
</dbReference>
<dbReference type="InterPro" id="IPR009057">
    <property type="entry name" value="Homeodomain-like_sf"/>
</dbReference>
<sequence>MDKREMVVETTYPTFDICNLVTNRLSNDLFNIDRFHGYARNNPHLQKVHKHSFYHLVLFTAGNGQHILDFESYPIKEGIIYFMRPNQAHKWIFEGEVDGYVINFSSTFFDQLAIGSSILDNFPFFNLFSSSQVLELDKPSLDKTCAIFEEILSEVGARNEHNQMLIMISSYLLQIFVIAARNAKENAIEYSRNNYNSVLLKKFMELIEDNFRELRLPKDYASMLYITSSHLNFICQDQIKTSAGELIRKRVLLEAKRLLVNFEMSISAIALDLNFFDTSYFVKFFKKYTGLTPEAFRKQYYNKPNNT</sequence>
<dbReference type="Gene3D" id="2.60.120.10">
    <property type="entry name" value="Jelly Rolls"/>
    <property type="match status" value="1"/>
</dbReference>
<protein>
    <submittedName>
        <fullName evidence="5">Helix-turn-helix domain-containing protein</fullName>
    </submittedName>
</protein>
<dbReference type="InterPro" id="IPR018060">
    <property type="entry name" value="HTH_AraC"/>
</dbReference>
<evidence type="ECO:0000256" key="1">
    <source>
        <dbReference type="ARBA" id="ARBA00023015"/>
    </source>
</evidence>
<dbReference type="PROSITE" id="PS01124">
    <property type="entry name" value="HTH_ARAC_FAMILY_2"/>
    <property type="match status" value="1"/>
</dbReference>
<dbReference type="InterPro" id="IPR003313">
    <property type="entry name" value="AraC-bd"/>
</dbReference>
<dbReference type="EMBL" id="JACNYL010000003">
    <property type="protein sequence ID" value="MBD1422307.1"/>
    <property type="molecule type" value="Genomic_DNA"/>
</dbReference>
<evidence type="ECO:0000313" key="6">
    <source>
        <dbReference type="Proteomes" id="UP000651112"/>
    </source>
</evidence>
<proteinExistence type="predicted"/>